<keyword evidence="1" id="KW-0812">Transmembrane</keyword>
<organism evidence="2">
    <name type="scientific">Salmonella diarizonae</name>
    <dbReference type="NCBI Taxonomy" id="59204"/>
    <lineage>
        <taxon>Bacteria</taxon>
        <taxon>Pseudomonadati</taxon>
        <taxon>Pseudomonadota</taxon>
        <taxon>Gammaproteobacteria</taxon>
        <taxon>Enterobacterales</taxon>
        <taxon>Enterobacteriaceae</taxon>
        <taxon>Salmonella</taxon>
    </lineage>
</organism>
<feature type="transmembrane region" description="Helical" evidence="1">
    <location>
        <begin position="142"/>
        <end position="163"/>
    </location>
</feature>
<name>A0A6Y1UFS7_SALDZ</name>
<feature type="transmembrane region" description="Helical" evidence="1">
    <location>
        <begin position="7"/>
        <end position="25"/>
    </location>
</feature>
<gene>
    <name evidence="2" type="ORF">GBY29_14930</name>
</gene>
<protein>
    <submittedName>
        <fullName evidence="2">Uncharacterized protein</fullName>
    </submittedName>
</protein>
<feature type="transmembrane region" description="Helical" evidence="1">
    <location>
        <begin position="108"/>
        <end position="130"/>
    </location>
</feature>
<evidence type="ECO:0000313" key="2">
    <source>
        <dbReference type="EMBL" id="HAB4051081.1"/>
    </source>
</evidence>
<feature type="transmembrane region" description="Helical" evidence="1">
    <location>
        <begin position="77"/>
        <end position="96"/>
    </location>
</feature>
<proteinExistence type="predicted"/>
<keyword evidence="1" id="KW-0472">Membrane</keyword>
<reference evidence="2" key="1">
    <citation type="journal article" date="2018" name="Genome Biol.">
        <title>SKESA: strategic k-mer extension for scrupulous assemblies.</title>
        <authorList>
            <person name="Souvorov A."/>
            <person name="Agarwala R."/>
            <person name="Lipman D.J."/>
        </authorList>
    </citation>
    <scope>NUCLEOTIDE SEQUENCE</scope>
    <source>
        <strain evidence="2">Salmonella enterica</strain>
    </source>
</reference>
<feature type="transmembrane region" description="Helical" evidence="1">
    <location>
        <begin position="45"/>
        <end position="65"/>
    </location>
</feature>
<dbReference type="AlphaFoldDB" id="A0A6Y1UFS7"/>
<accession>A0A6Y1UFS7</accession>
<keyword evidence="1" id="KW-1133">Transmembrane helix</keyword>
<comment type="caution">
    <text evidence="2">The sequence shown here is derived from an EMBL/GenBank/DDBJ whole genome shotgun (WGS) entry which is preliminary data.</text>
</comment>
<reference evidence="2" key="2">
    <citation type="submission" date="2019-10" db="EMBL/GenBank/DDBJ databases">
        <authorList>
            <consortium name="NCBI Pathogen Detection Project"/>
        </authorList>
    </citation>
    <scope>NUCLEOTIDE SEQUENCE</scope>
    <source>
        <strain evidence="2">Salmonella enterica</strain>
    </source>
</reference>
<sequence>MNVKDLSITTVLLATLYFMTFSFYRGYSAFYGFPVSFISIGVGDIVKFSVIALGILFALVALLHIDTEEENVPLRACLFIFACASLLSYWTLYAYGSTYLYEHAKRSVVTQALLLGFFSPIAVRSISVFIRNEYKIKNKTHGGLLLLSLALLPSVLGWTWAYISDEPLFYSKKYNAYVIESYNGKFVLGSCRKNNAEYMSVDGVEGRLIPVSTNETQQLKVCFLNATISKRSQEER</sequence>
<evidence type="ECO:0000256" key="1">
    <source>
        <dbReference type="SAM" id="Phobius"/>
    </source>
</evidence>
<dbReference type="EMBL" id="DAAGPR010000035">
    <property type="protein sequence ID" value="HAB4051081.1"/>
    <property type="molecule type" value="Genomic_DNA"/>
</dbReference>